<proteinExistence type="predicted"/>
<dbReference type="RefSeq" id="XP_031059511.1">
    <property type="nucleotide sequence ID" value="XM_031210800.1"/>
</dbReference>
<dbReference type="HOGENOM" id="CLU_1927694_0_0_1"/>
<accession>X0JLY3</accession>
<name>X0JLY3_FUSO5</name>
<sequence length="131" mass="14940">MATKVVVSSTNRGGEQVKRISIWFYNSKAILDPQIPTMTETYHKPPETILFWKCKQRKGKKTKCNYINNKENMNCRGCNTKRDKGDIAIDKYNRTIGMLKKVEGVVEYWEHYELDDGVREGETGVTSGGGS</sequence>
<protein>
    <submittedName>
        <fullName evidence="1">Uncharacterized protein</fullName>
    </submittedName>
</protein>
<evidence type="ECO:0000313" key="1">
    <source>
        <dbReference type="EMBL" id="EXL97421.1"/>
    </source>
</evidence>
<reference evidence="1" key="2">
    <citation type="submission" date="2014-03" db="EMBL/GenBank/DDBJ databases">
        <title>The Genome Annotation of Fusarium oxysporum II5.</title>
        <authorList>
            <consortium name="The Broad Institute Genomics Platform"/>
            <person name="Ma L.-J."/>
            <person name="Corby-Kistler H."/>
            <person name="Broz K."/>
            <person name="Gale L.R."/>
            <person name="Jonkers W."/>
            <person name="O'Donnell K."/>
            <person name="Ploetz R."/>
            <person name="Steinberg C."/>
            <person name="Schwartz D.C."/>
            <person name="VanEtten H."/>
            <person name="Zhou S."/>
            <person name="Young S.K."/>
            <person name="Zeng Q."/>
            <person name="Gargeya S."/>
            <person name="Fitzgerald M."/>
            <person name="Abouelleil A."/>
            <person name="Alvarado L."/>
            <person name="Chapman S.B."/>
            <person name="Gainer-Dewar J."/>
            <person name="Goldberg J."/>
            <person name="Griggs A."/>
            <person name="Gujja S."/>
            <person name="Hansen M."/>
            <person name="Howarth C."/>
            <person name="Imamovic A."/>
            <person name="Ireland A."/>
            <person name="Larimer J."/>
            <person name="McCowan C."/>
            <person name="Murphy C."/>
            <person name="Pearson M."/>
            <person name="Poon T.W."/>
            <person name="Priest M."/>
            <person name="Roberts A."/>
            <person name="Saif S."/>
            <person name="Shea T."/>
            <person name="Sykes S."/>
            <person name="Wortman J."/>
            <person name="Nusbaum C."/>
            <person name="Birren B."/>
        </authorList>
    </citation>
    <scope>NUCLEOTIDE SEQUENCE</scope>
    <source>
        <strain evidence="1">54006</strain>
    </source>
</reference>
<organism evidence="1">
    <name type="scientific">Fusarium odoratissimum (strain NRRL 54006)</name>
    <dbReference type="NCBI Taxonomy" id="1089451"/>
    <lineage>
        <taxon>Eukaryota</taxon>
        <taxon>Fungi</taxon>
        <taxon>Dikarya</taxon>
        <taxon>Ascomycota</taxon>
        <taxon>Pezizomycotina</taxon>
        <taxon>Sordariomycetes</taxon>
        <taxon>Hypocreomycetidae</taxon>
        <taxon>Hypocreales</taxon>
        <taxon>Nectriaceae</taxon>
        <taxon>Fusarium</taxon>
        <taxon>Fusarium oxysporum species complex</taxon>
        <taxon>Fusarium oxysporum f. sp. cubense (strain race 4)</taxon>
    </lineage>
</organism>
<dbReference type="Proteomes" id="UP000030685">
    <property type="component" value="Unassembled WGS sequence"/>
</dbReference>
<reference evidence="1" key="1">
    <citation type="submission" date="2011-11" db="EMBL/GenBank/DDBJ databases">
        <title>The Genome Sequence of Fusarium oxysporum II5.</title>
        <authorList>
            <consortium name="The Broad Institute Genome Sequencing Platform"/>
            <person name="Ma L.-J."/>
            <person name="Gale L.R."/>
            <person name="Schwartz D.C."/>
            <person name="Zhou S."/>
            <person name="Corby-Kistler H."/>
            <person name="Young S.K."/>
            <person name="Zeng Q."/>
            <person name="Gargeya S."/>
            <person name="Fitzgerald M."/>
            <person name="Haas B."/>
            <person name="Abouelleil A."/>
            <person name="Alvarado L."/>
            <person name="Arachchi H.M."/>
            <person name="Berlin A."/>
            <person name="Brown A."/>
            <person name="Chapman S.B."/>
            <person name="Chen Z."/>
            <person name="Dunbar C."/>
            <person name="Freedman E."/>
            <person name="Gearin G."/>
            <person name="Goldberg J."/>
            <person name="Griggs A."/>
            <person name="Gujja S."/>
            <person name="Heiman D."/>
            <person name="Howarth C."/>
            <person name="Larson L."/>
            <person name="Lui A."/>
            <person name="MacDonald P.J.P."/>
            <person name="Montmayeur A."/>
            <person name="Murphy C."/>
            <person name="Neiman D."/>
            <person name="Pearson M."/>
            <person name="Priest M."/>
            <person name="Roberts A."/>
            <person name="Saif S."/>
            <person name="Shea T."/>
            <person name="Shenoy N."/>
            <person name="Sisk P."/>
            <person name="Stolte C."/>
            <person name="Sykes S."/>
            <person name="Wortman J."/>
            <person name="Nusbaum C."/>
            <person name="Birren B."/>
        </authorList>
    </citation>
    <scope>NUCLEOTIDE SEQUENCE [LARGE SCALE GENOMIC DNA]</scope>
    <source>
        <strain evidence="1">54006</strain>
    </source>
</reference>
<dbReference type="EMBL" id="KK036127">
    <property type="protein sequence ID" value="EXL97421.1"/>
    <property type="molecule type" value="Genomic_DNA"/>
</dbReference>
<gene>
    <name evidence="1" type="ORF">FOIG_10459</name>
</gene>
<dbReference type="VEuPathDB" id="FungiDB:FOIG_10459"/>
<dbReference type="GeneID" id="42035634"/>
<dbReference type="AlphaFoldDB" id="X0JLY3"/>